<name>E0XUD1_9DELT</name>
<accession>E0XUD1</accession>
<proteinExistence type="predicted"/>
<dbReference type="EMBL" id="GU474879">
    <property type="protein sequence ID" value="ADI18022.1"/>
    <property type="molecule type" value="Genomic_DNA"/>
</dbReference>
<protein>
    <submittedName>
        <fullName evidence="1">Uncharacterized protein</fullName>
    </submittedName>
</protein>
<evidence type="ECO:0000313" key="1">
    <source>
        <dbReference type="EMBL" id="ADI18022.1"/>
    </source>
</evidence>
<reference evidence="1" key="1">
    <citation type="journal article" date="2011" name="Environ. Microbiol.">
        <title>Time-series analyses of Monterey Bay coastal microbial picoplankton using a 'genome proxy' microarray.</title>
        <authorList>
            <person name="Rich V.I."/>
            <person name="Pham V.D."/>
            <person name="Eppley J."/>
            <person name="Shi Y."/>
            <person name="DeLong E.F."/>
        </authorList>
    </citation>
    <scope>NUCLEOTIDE SEQUENCE</scope>
</reference>
<organism evidence="1">
    <name type="scientific">uncultured delta proteobacterium HF0200_19J16</name>
    <dbReference type="NCBI Taxonomy" id="710831"/>
    <lineage>
        <taxon>Bacteria</taxon>
        <taxon>Deltaproteobacteria</taxon>
        <taxon>environmental samples</taxon>
    </lineage>
</organism>
<dbReference type="AlphaFoldDB" id="E0XUD1"/>
<sequence>MISSYDIPCGSLKFTITVIIYCSSKISSFLYFNCSFLEYTINTKTIDYFNN</sequence>